<sequence>MPSERKQINVRVDDETEELIPRLIRSVTAALGIKVSQSDLFRLGLRELAQKYPPAPEASPRSTTKGRARRKA</sequence>
<dbReference type="Proteomes" id="UP000464178">
    <property type="component" value="Chromosome"/>
</dbReference>
<dbReference type="KEGG" id="gms:SOIL9_24620"/>
<protein>
    <submittedName>
        <fullName evidence="2">Uncharacterized protein</fullName>
    </submittedName>
</protein>
<evidence type="ECO:0000256" key="1">
    <source>
        <dbReference type="SAM" id="MobiDB-lite"/>
    </source>
</evidence>
<keyword evidence="3" id="KW-1185">Reference proteome</keyword>
<organism evidence="2 3">
    <name type="scientific">Gemmata massiliana</name>
    <dbReference type="NCBI Taxonomy" id="1210884"/>
    <lineage>
        <taxon>Bacteria</taxon>
        <taxon>Pseudomonadati</taxon>
        <taxon>Planctomycetota</taxon>
        <taxon>Planctomycetia</taxon>
        <taxon>Gemmatales</taxon>
        <taxon>Gemmataceae</taxon>
        <taxon>Gemmata</taxon>
    </lineage>
</organism>
<evidence type="ECO:0000313" key="2">
    <source>
        <dbReference type="EMBL" id="VTR95252.1"/>
    </source>
</evidence>
<name>A0A6P2D6Z6_9BACT</name>
<evidence type="ECO:0000313" key="3">
    <source>
        <dbReference type="Proteomes" id="UP000464178"/>
    </source>
</evidence>
<dbReference type="EMBL" id="LR593886">
    <property type="protein sequence ID" value="VTR95252.1"/>
    <property type="molecule type" value="Genomic_DNA"/>
</dbReference>
<dbReference type="RefSeq" id="WP_162669692.1">
    <property type="nucleotide sequence ID" value="NZ_LR593886.1"/>
</dbReference>
<feature type="region of interest" description="Disordered" evidence="1">
    <location>
        <begin position="50"/>
        <end position="72"/>
    </location>
</feature>
<reference evidence="2 3" key="1">
    <citation type="submission" date="2019-05" db="EMBL/GenBank/DDBJ databases">
        <authorList>
            <consortium name="Science for Life Laboratories"/>
        </authorList>
    </citation>
    <scope>NUCLEOTIDE SEQUENCE [LARGE SCALE GENOMIC DNA]</scope>
    <source>
        <strain evidence="2">Soil9</strain>
    </source>
</reference>
<gene>
    <name evidence="2" type="ORF">SOIL9_24620</name>
</gene>
<proteinExistence type="predicted"/>
<dbReference type="AlphaFoldDB" id="A0A6P2D6Z6"/>
<accession>A0A6P2D6Z6</accession>